<dbReference type="SFLD" id="SFLDG01162">
    <property type="entry name" value="I"/>
    <property type="match status" value="1"/>
</dbReference>
<dbReference type="GeneID" id="36553812"/>
<accession>A0A2I2GLG7</accession>
<feature type="binding site" evidence="3">
    <location>
        <position position="205"/>
    </location>
    <ligand>
        <name>dimethylallyl diphosphate</name>
        <dbReference type="ChEBI" id="CHEBI:57623"/>
    </ligand>
</feature>
<dbReference type="PIRSF" id="PIRSF000509">
    <property type="entry name" value="Trp_DMAT"/>
    <property type="match status" value="1"/>
</dbReference>
<dbReference type="Pfam" id="PF11991">
    <property type="entry name" value="Trp_DMAT"/>
    <property type="match status" value="1"/>
</dbReference>
<dbReference type="OrthoDB" id="5392033at2759"/>
<evidence type="ECO:0000256" key="3">
    <source>
        <dbReference type="PIRSR" id="PIRSR000509-1"/>
    </source>
</evidence>
<feature type="binding site" evidence="3">
    <location>
        <position position="288"/>
    </location>
    <ligand>
        <name>dimethylallyl diphosphate</name>
        <dbReference type="ChEBI" id="CHEBI:57623"/>
    </ligand>
</feature>
<sequence>MTLKILNLSQPDNGDASTPSPKPSTPFQCLSKYLYFPNKDQQDWWDSSGLMLSKMLINAKYDVHQQYQYLTLFAQNVVPFLGPLPTAQNPGRYKSLMGGGRTVELSYNFQKSKSTARVSFEAVNHVSGTSRDPFNQQATNELLQSLQRLYLDIDLYLYHRLVNDLGLSAKQRQSLTQSPDLEKFLPIRSQSVIGLDLVGGDVKVKFYMLVAPKALATGIPPSGLLFQCLSKVMGNDSLQQSLSILESYMQDKTVKSPPPTGPPGPPDVELTGVSCDLVEPSKTRFKLYSYSLEVSLASACDMWTLGGRLQHPEILKGLEIVRKLWSIFNIPEERRQIPDGSWKDPIPLMFNFEIYPGAQYPQPKMYLPIFGMSDREKAQALVTFFQENGWDEQARDYMDNMIAYYPSSDLDQTSDLQLWLSFSYTEATGIYMTMYYCHPFDISFF</sequence>
<protein>
    <submittedName>
        <fullName evidence="4">Cyclo-L-Trp-L-Trp prenyltransferase</fullName>
    </submittedName>
</protein>
<name>A0A2I2GLG7_9EURO</name>
<dbReference type="SFLD" id="SFLDS00036">
    <property type="entry name" value="Aromatic_Prenyltransferase"/>
    <property type="match status" value="1"/>
</dbReference>
<feature type="binding site" evidence="3">
    <location>
        <position position="366"/>
    </location>
    <ligand>
        <name>dimethylallyl diphosphate</name>
        <dbReference type="ChEBI" id="CHEBI:57623"/>
    </ligand>
</feature>
<dbReference type="CDD" id="cd13929">
    <property type="entry name" value="PT-DMATS_CymD"/>
    <property type="match status" value="1"/>
</dbReference>
<feature type="binding site" evidence="3">
    <location>
        <position position="284"/>
    </location>
    <ligand>
        <name>dimethylallyl diphosphate</name>
        <dbReference type="ChEBI" id="CHEBI:57623"/>
    </ligand>
</feature>
<dbReference type="GO" id="GO:0009820">
    <property type="term" value="P:alkaloid metabolic process"/>
    <property type="evidence" value="ECO:0007669"/>
    <property type="project" value="InterPro"/>
</dbReference>
<dbReference type="NCBIfam" id="TIGR03429">
    <property type="entry name" value="arom_pren_DMATS"/>
    <property type="match status" value="1"/>
</dbReference>
<feature type="binding site" evidence="3">
    <location>
        <position position="286"/>
    </location>
    <ligand>
        <name>dimethylallyl diphosphate</name>
        <dbReference type="ChEBI" id="CHEBI:57623"/>
    </ligand>
</feature>
<feature type="binding site" evidence="3">
    <location>
        <position position="104"/>
    </location>
    <ligand>
        <name>L-tryptophan</name>
        <dbReference type="ChEBI" id="CHEBI:57912"/>
    </ligand>
</feature>
<dbReference type="PANTHER" id="PTHR40627">
    <property type="entry name" value="INDOLE PRENYLTRANSFERASE TDIB-RELATED"/>
    <property type="match status" value="1"/>
</dbReference>
<evidence type="ECO:0000313" key="4">
    <source>
        <dbReference type="EMBL" id="PLB53720.1"/>
    </source>
</evidence>
<keyword evidence="2 4" id="KW-0808">Transferase</keyword>
<proteinExistence type="inferred from homology"/>
<dbReference type="EMBL" id="MSFO01000001">
    <property type="protein sequence ID" value="PLB53720.1"/>
    <property type="molecule type" value="Genomic_DNA"/>
</dbReference>
<dbReference type="AlphaFoldDB" id="A0A2I2GLG7"/>
<evidence type="ECO:0000313" key="5">
    <source>
        <dbReference type="Proteomes" id="UP000234275"/>
    </source>
</evidence>
<evidence type="ECO:0000256" key="2">
    <source>
        <dbReference type="ARBA" id="ARBA00022679"/>
    </source>
</evidence>
<dbReference type="InterPro" id="IPR017795">
    <property type="entry name" value="ABBA_NscD-like"/>
</dbReference>
<comment type="caution">
    <text evidence="4">The sequence shown here is derived from an EMBL/GenBank/DDBJ whole genome shotgun (WGS) entry which is preliminary data.</text>
</comment>
<feature type="binding site" evidence="3">
    <location>
        <position position="207"/>
    </location>
    <ligand>
        <name>dimethylallyl diphosphate</name>
        <dbReference type="ChEBI" id="CHEBI:57623"/>
    </ligand>
</feature>
<gene>
    <name evidence="4" type="ORF">P170DRAFT_396335</name>
</gene>
<reference evidence="4 5" key="1">
    <citation type="submission" date="2016-12" db="EMBL/GenBank/DDBJ databases">
        <title>The genomes of Aspergillus section Nigri reveals drivers in fungal speciation.</title>
        <authorList>
            <consortium name="DOE Joint Genome Institute"/>
            <person name="Vesth T.C."/>
            <person name="Nybo J."/>
            <person name="Theobald S."/>
            <person name="Brandl J."/>
            <person name="Frisvad J.C."/>
            <person name="Nielsen K.F."/>
            <person name="Lyhne E.K."/>
            <person name="Kogle M.E."/>
            <person name="Kuo A."/>
            <person name="Riley R."/>
            <person name="Clum A."/>
            <person name="Nolan M."/>
            <person name="Lipzen A."/>
            <person name="Salamov A."/>
            <person name="Henrissat B."/>
            <person name="Wiebenga A."/>
            <person name="De Vries R.P."/>
            <person name="Grigoriev I.V."/>
            <person name="Mortensen U.H."/>
            <person name="Andersen M.R."/>
            <person name="Baker S.E."/>
        </authorList>
    </citation>
    <scope>NUCLEOTIDE SEQUENCE [LARGE SCALE GENOMIC DNA]</scope>
    <source>
        <strain evidence="4 5">IBT 23096</strain>
    </source>
</reference>
<feature type="binding site" evidence="3">
    <location>
        <position position="117"/>
    </location>
    <ligand>
        <name>dimethylallyl diphosphate</name>
        <dbReference type="ChEBI" id="CHEBI:57623"/>
    </ligand>
</feature>
<dbReference type="RefSeq" id="XP_024709022.1">
    <property type="nucleotide sequence ID" value="XM_024846113.1"/>
</dbReference>
<dbReference type="VEuPathDB" id="FungiDB:P170DRAFT_396335"/>
<dbReference type="InterPro" id="IPR033964">
    <property type="entry name" value="ABBA"/>
</dbReference>
<dbReference type="Proteomes" id="UP000234275">
    <property type="component" value="Unassembled WGS sequence"/>
</dbReference>
<keyword evidence="5" id="KW-1185">Reference proteome</keyword>
<evidence type="ECO:0000256" key="1">
    <source>
        <dbReference type="ARBA" id="ARBA00010209"/>
    </source>
</evidence>
<organism evidence="4 5">
    <name type="scientific">Aspergillus steynii IBT 23096</name>
    <dbReference type="NCBI Taxonomy" id="1392250"/>
    <lineage>
        <taxon>Eukaryota</taxon>
        <taxon>Fungi</taxon>
        <taxon>Dikarya</taxon>
        <taxon>Ascomycota</taxon>
        <taxon>Pezizomycotina</taxon>
        <taxon>Eurotiomycetes</taxon>
        <taxon>Eurotiomycetidae</taxon>
        <taxon>Eurotiales</taxon>
        <taxon>Aspergillaceae</taxon>
        <taxon>Aspergillus</taxon>
        <taxon>Aspergillus subgen. Circumdati</taxon>
    </lineage>
</organism>
<dbReference type="InterPro" id="IPR012148">
    <property type="entry name" value="ABBA_DMATS-like"/>
</dbReference>
<comment type="similarity">
    <text evidence="1">Belongs to the tryptophan dimethylallyltransferase family.</text>
</comment>
<dbReference type="PANTHER" id="PTHR40627:SF3">
    <property type="entry name" value="PRENYLTRANSFERASE ASQH2-RELATED"/>
    <property type="match status" value="1"/>
</dbReference>
<dbReference type="GO" id="GO:0016765">
    <property type="term" value="F:transferase activity, transferring alkyl or aryl (other than methyl) groups"/>
    <property type="evidence" value="ECO:0007669"/>
    <property type="project" value="InterPro"/>
</dbReference>